<reference evidence="1" key="1">
    <citation type="submission" date="2022-06" db="EMBL/GenBank/DDBJ databases">
        <authorList>
            <person name="Legras J.-L."/>
            <person name="Devillers H."/>
            <person name="Grondin C."/>
        </authorList>
    </citation>
    <scope>NUCLEOTIDE SEQUENCE</scope>
    <source>
        <strain evidence="1">CLIB 1444</strain>
    </source>
</reference>
<comment type="caution">
    <text evidence="1">The sequence shown here is derived from an EMBL/GenBank/DDBJ whole genome shotgun (WGS) entry which is preliminary data.</text>
</comment>
<name>A0ACA9Y2L3_9ASCO</name>
<keyword evidence="2" id="KW-1185">Reference proteome</keyword>
<proteinExistence type="predicted"/>
<evidence type="ECO:0000313" key="2">
    <source>
        <dbReference type="Proteomes" id="UP001152531"/>
    </source>
</evidence>
<dbReference type="EMBL" id="CALSDN010000001">
    <property type="protein sequence ID" value="CAH6718855.1"/>
    <property type="molecule type" value="Genomic_DNA"/>
</dbReference>
<dbReference type="Proteomes" id="UP001152531">
    <property type="component" value="Unassembled WGS sequence"/>
</dbReference>
<sequence>MLYLKKFNYSSNQLGGNWIDRFKLRTSPSKLFTWGSTDLGRLGYMIRDVPPEKLTSNRNVKLPHNLTNFNDLIITDLKSNGFSFQILTNQGLFFSGNDYKRRVNASPGPRDSDYRKRMELTGPVGVFPPLGRIGGGPRILPINHQPIETGSAHRLQGDEFSSPPPTTAPPRQTNPNLRRPPDQIPELREFQSQVTKHDQQSEKVRKIESNFITKLDTQGSKIISISSGRMHFIGLSDDNKLYTWDTGNVDLKGILLSFPGLDNPIISKIKSGWNLSSFYTKGKLIVWFSRQPITEEQVQQNDFSSKCNYWIINDPRNEIIDWYLGPDFIIVLKKDGVWGKKVDVGHYYHNIEGHSSLEELTTLSGFNYWLKTYNSNGTNIVYSKITGGFKNFAIFTSDQRVLIGDSTFIDDEITSLEDLDDPKKPKEIPLDDIVEMEIGDYHYLALNSNSELFSWGLNSNNCGCLGIGDVEGEIKEPTKIDGKWIVITAAGWHSGGIQTA</sequence>
<accession>A0ACA9Y2L3</accession>
<evidence type="ECO:0000313" key="1">
    <source>
        <dbReference type="EMBL" id="CAH6718855.1"/>
    </source>
</evidence>
<gene>
    <name evidence="1" type="ORF">CLIB1444_01S16006</name>
</gene>
<protein>
    <submittedName>
        <fullName evidence="1">Uncharacterized protein</fullName>
    </submittedName>
</protein>
<organism evidence="1 2">
    <name type="scientific">[Candida] jaroonii</name>
    <dbReference type="NCBI Taxonomy" id="467808"/>
    <lineage>
        <taxon>Eukaryota</taxon>
        <taxon>Fungi</taxon>
        <taxon>Dikarya</taxon>
        <taxon>Ascomycota</taxon>
        <taxon>Saccharomycotina</taxon>
        <taxon>Pichiomycetes</taxon>
        <taxon>Debaryomycetaceae</taxon>
        <taxon>Yamadazyma</taxon>
    </lineage>
</organism>